<sequence length="256" mass="27617">MTTTWSGGRRAASAPALEAVERLRRSGDVHVWSWRLGSTLEPEDLLLDDAELSRVRRFHDQVDAVAVARTRAGARRAVGELLDVAPQDVSLGHRPCPGCGDRGHGPPVLFRPALPLAVSLSRTDGCGLLALCAGDRVGIDIEAVRPVDAEGLAGVLLTEREREHVLGVPDGPDRALRHFRCWTRKEAVVKAAGHGLLGAALTTLEVRPEEPGPVRVEYRHRGRASWWSVQDVPLDGPWAAAVARPAGQPGGRLVMR</sequence>
<gene>
    <name evidence="4" type="ORF">GCM10020367_44040</name>
</gene>
<organism evidence="4 5">
    <name type="scientific">Streptomyces sannanensis</name>
    <dbReference type="NCBI Taxonomy" id="285536"/>
    <lineage>
        <taxon>Bacteria</taxon>
        <taxon>Bacillati</taxon>
        <taxon>Actinomycetota</taxon>
        <taxon>Actinomycetes</taxon>
        <taxon>Kitasatosporales</taxon>
        <taxon>Streptomycetaceae</taxon>
        <taxon>Streptomyces</taxon>
    </lineage>
</organism>
<name>A0ABP6SFH3_9ACTN</name>
<reference evidence="5" key="1">
    <citation type="journal article" date="2019" name="Int. J. Syst. Evol. Microbiol.">
        <title>The Global Catalogue of Microorganisms (GCM) 10K type strain sequencing project: providing services to taxonomists for standard genome sequencing and annotation.</title>
        <authorList>
            <consortium name="The Broad Institute Genomics Platform"/>
            <consortium name="The Broad Institute Genome Sequencing Center for Infectious Disease"/>
            <person name="Wu L."/>
            <person name="Ma J."/>
        </authorList>
    </citation>
    <scope>NUCLEOTIDE SEQUENCE [LARGE SCALE GENOMIC DNA]</scope>
    <source>
        <strain evidence="5">JCM 9651</strain>
    </source>
</reference>
<dbReference type="Gene3D" id="3.90.470.20">
    <property type="entry name" value="4'-phosphopantetheinyl transferase domain"/>
    <property type="match status" value="1"/>
</dbReference>
<evidence type="ECO:0000313" key="5">
    <source>
        <dbReference type="Proteomes" id="UP001499990"/>
    </source>
</evidence>
<evidence type="ECO:0000313" key="4">
    <source>
        <dbReference type="EMBL" id="GAA3375602.1"/>
    </source>
</evidence>
<evidence type="ECO:0000259" key="3">
    <source>
        <dbReference type="Pfam" id="PF01648"/>
    </source>
</evidence>
<dbReference type="RefSeq" id="WP_345040315.1">
    <property type="nucleotide sequence ID" value="NZ_BAAAYL010000001.1"/>
</dbReference>
<dbReference type="GO" id="GO:0016740">
    <property type="term" value="F:transferase activity"/>
    <property type="evidence" value="ECO:0007669"/>
    <property type="project" value="UniProtKB-KW"/>
</dbReference>
<proteinExistence type="inferred from homology"/>
<protein>
    <submittedName>
        <fullName evidence="4">4'-phosphopantetheinyl transferase superfamily protein</fullName>
    </submittedName>
</protein>
<dbReference type="InterPro" id="IPR037143">
    <property type="entry name" value="4-PPantetheinyl_Trfase_dom_sf"/>
</dbReference>
<comment type="caution">
    <text evidence="4">The sequence shown here is derived from an EMBL/GenBank/DDBJ whole genome shotgun (WGS) entry which is preliminary data.</text>
</comment>
<dbReference type="Proteomes" id="UP001499990">
    <property type="component" value="Unassembled WGS sequence"/>
</dbReference>
<dbReference type="PANTHER" id="PTHR12215">
    <property type="entry name" value="PHOSPHOPANTETHEINE TRANSFERASE"/>
    <property type="match status" value="1"/>
</dbReference>
<accession>A0ABP6SFH3</accession>
<dbReference type="Pfam" id="PF01648">
    <property type="entry name" value="ACPS"/>
    <property type="match status" value="1"/>
</dbReference>
<comment type="similarity">
    <text evidence="1">Belongs to the P-Pant transferase superfamily. Gsp/Sfp/HetI/AcpT family.</text>
</comment>
<dbReference type="SUPFAM" id="SSF56214">
    <property type="entry name" value="4'-phosphopantetheinyl transferase"/>
    <property type="match status" value="2"/>
</dbReference>
<keyword evidence="5" id="KW-1185">Reference proteome</keyword>
<evidence type="ECO:0000256" key="2">
    <source>
        <dbReference type="ARBA" id="ARBA00022679"/>
    </source>
</evidence>
<dbReference type="InterPro" id="IPR050559">
    <property type="entry name" value="P-Pant_transferase_sf"/>
</dbReference>
<evidence type="ECO:0000256" key="1">
    <source>
        <dbReference type="ARBA" id="ARBA00010990"/>
    </source>
</evidence>
<dbReference type="InterPro" id="IPR008278">
    <property type="entry name" value="4-PPantetheinyl_Trfase_dom"/>
</dbReference>
<dbReference type="EMBL" id="BAAAYL010000001">
    <property type="protein sequence ID" value="GAA3375602.1"/>
    <property type="molecule type" value="Genomic_DNA"/>
</dbReference>
<dbReference type="PANTHER" id="PTHR12215:SF10">
    <property type="entry name" value="L-AMINOADIPATE-SEMIALDEHYDE DEHYDROGENASE-PHOSPHOPANTETHEINYL TRANSFERASE"/>
    <property type="match status" value="1"/>
</dbReference>
<keyword evidence="2 4" id="KW-0808">Transferase</keyword>
<feature type="domain" description="4'-phosphopantetheinyl transferase" evidence="3">
    <location>
        <begin position="136"/>
        <end position="242"/>
    </location>
</feature>